<keyword evidence="3" id="KW-1185">Reference proteome</keyword>
<evidence type="ECO:0008006" key="4">
    <source>
        <dbReference type="Google" id="ProtNLM"/>
    </source>
</evidence>
<accession>A0ABQ9WGI0</accession>
<name>A0ABQ9WGI0_SAGOE</name>
<evidence type="ECO:0000313" key="2">
    <source>
        <dbReference type="EMBL" id="KAK2120752.1"/>
    </source>
</evidence>
<comment type="caution">
    <text evidence="2">The sequence shown here is derived from an EMBL/GenBank/DDBJ whole genome shotgun (WGS) entry which is preliminary data.</text>
</comment>
<protein>
    <recommendedName>
        <fullName evidence="4">Basic proline-rich protein-like</fullName>
    </recommendedName>
</protein>
<feature type="compositionally biased region" description="Pro residues" evidence="1">
    <location>
        <begin position="114"/>
        <end position="139"/>
    </location>
</feature>
<evidence type="ECO:0000313" key="3">
    <source>
        <dbReference type="Proteomes" id="UP001266305"/>
    </source>
</evidence>
<gene>
    <name evidence="2" type="ORF">P7K49_002138</name>
</gene>
<sequence>MDTTFTKGAVEGSLWVGASGLCWLLDGHPGPGRSGALGPGLADLALPAMAFSDYQHFALLYLETRKGACVSRGCNPTEGGRPRGGGRDTPPWGLESPAVPAPERSARRRRNRRPLPPGLRPPPLRPSSPFPLAHPPSPPSARARSCFPKAPRRCNGCRSRVRVPAPLLEGPGPGVAPRVS</sequence>
<feature type="compositionally biased region" description="Low complexity" evidence="1">
    <location>
        <begin position="88"/>
        <end position="103"/>
    </location>
</feature>
<proteinExistence type="predicted"/>
<reference evidence="2 3" key="1">
    <citation type="submission" date="2023-05" db="EMBL/GenBank/DDBJ databases">
        <title>B98-5 Cell Line De Novo Hybrid Assembly: An Optical Mapping Approach.</title>
        <authorList>
            <person name="Kananen K."/>
            <person name="Auerbach J.A."/>
            <person name="Kautto E."/>
            <person name="Blachly J.S."/>
        </authorList>
    </citation>
    <scope>NUCLEOTIDE SEQUENCE [LARGE SCALE GENOMIC DNA]</scope>
    <source>
        <strain evidence="2">B95-8</strain>
        <tissue evidence="2">Cell line</tissue>
    </source>
</reference>
<organism evidence="2 3">
    <name type="scientific">Saguinus oedipus</name>
    <name type="common">Cotton-top tamarin</name>
    <name type="synonym">Oedipomidas oedipus</name>
    <dbReference type="NCBI Taxonomy" id="9490"/>
    <lineage>
        <taxon>Eukaryota</taxon>
        <taxon>Metazoa</taxon>
        <taxon>Chordata</taxon>
        <taxon>Craniata</taxon>
        <taxon>Vertebrata</taxon>
        <taxon>Euteleostomi</taxon>
        <taxon>Mammalia</taxon>
        <taxon>Eutheria</taxon>
        <taxon>Euarchontoglires</taxon>
        <taxon>Primates</taxon>
        <taxon>Haplorrhini</taxon>
        <taxon>Platyrrhini</taxon>
        <taxon>Cebidae</taxon>
        <taxon>Callitrichinae</taxon>
        <taxon>Saguinus</taxon>
    </lineage>
</organism>
<evidence type="ECO:0000256" key="1">
    <source>
        <dbReference type="SAM" id="MobiDB-lite"/>
    </source>
</evidence>
<dbReference type="EMBL" id="JASSZA010000001">
    <property type="protein sequence ID" value="KAK2120752.1"/>
    <property type="molecule type" value="Genomic_DNA"/>
</dbReference>
<dbReference type="Proteomes" id="UP001266305">
    <property type="component" value="Unassembled WGS sequence"/>
</dbReference>
<feature type="region of interest" description="Disordered" evidence="1">
    <location>
        <begin position="72"/>
        <end position="180"/>
    </location>
</feature>